<comment type="caution">
    <text evidence="1">The sequence shown here is derived from an EMBL/GenBank/DDBJ whole genome shotgun (WGS) entry which is preliminary data.</text>
</comment>
<organism evidence="1 2">
    <name type="scientific">Brachionus plicatilis</name>
    <name type="common">Marine rotifer</name>
    <name type="synonym">Brachionus muelleri</name>
    <dbReference type="NCBI Taxonomy" id="10195"/>
    <lineage>
        <taxon>Eukaryota</taxon>
        <taxon>Metazoa</taxon>
        <taxon>Spiralia</taxon>
        <taxon>Gnathifera</taxon>
        <taxon>Rotifera</taxon>
        <taxon>Eurotatoria</taxon>
        <taxon>Monogononta</taxon>
        <taxon>Pseudotrocha</taxon>
        <taxon>Ploima</taxon>
        <taxon>Brachionidae</taxon>
        <taxon>Brachionus</taxon>
    </lineage>
</organism>
<keyword evidence="2" id="KW-1185">Reference proteome</keyword>
<reference evidence="1 2" key="1">
    <citation type="journal article" date="2018" name="Sci. Rep.">
        <title>Genomic signatures of local adaptation to the degree of environmental predictability in rotifers.</title>
        <authorList>
            <person name="Franch-Gras L."/>
            <person name="Hahn C."/>
            <person name="Garcia-Roger E.M."/>
            <person name="Carmona M.J."/>
            <person name="Serra M."/>
            <person name="Gomez A."/>
        </authorList>
    </citation>
    <scope>NUCLEOTIDE SEQUENCE [LARGE SCALE GENOMIC DNA]</scope>
    <source>
        <strain evidence="1">HYR1</strain>
    </source>
</reference>
<sequence length="70" mass="8070">MCIFGFWGAYAFFSSEAMDPSQTLGYYVKNHPSEMIRIKTEFKPFVPVGVTFEKAWQRAENIGKIVDNDK</sequence>
<protein>
    <submittedName>
        <fullName evidence="1">Uncharacterized protein</fullName>
    </submittedName>
</protein>
<name>A0A3M7SGZ3_BRAPC</name>
<dbReference type="Proteomes" id="UP000276133">
    <property type="component" value="Unassembled WGS sequence"/>
</dbReference>
<evidence type="ECO:0000313" key="2">
    <source>
        <dbReference type="Proteomes" id="UP000276133"/>
    </source>
</evidence>
<evidence type="ECO:0000313" key="1">
    <source>
        <dbReference type="EMBL" id="RNA35144.1"/>
    </source>
</evidence>
<gene>
    <name evidence="1" type="ORF">BpHYR1_024211</name>
</gene>
<proteinExistence type="predicted"/>
<accession>A0A3M7SGZ3</accession>
<dbReference type="AlphaFoldDB" id="A0A3M7SGZ3"/>
<dbReference type="EMBL" id="REGN01001370">
    <property type="protein sequence ID" value="RNA35144.1"/>
    <property type="molecule type" value="Genomic_DNA"/>
</dbReference>